<dbReference type="SUPFAM" id="SSF55781">
    <property type="entry name" value="GAF domain-like"/>
    <property type="match status" value="1"/>
</dbReference>
<dbReference type="CDD" id="cd01948">
    <property type="entry name" value="EAL"/>
    <property type="match status" value="1"/>
</dbReference>
<dbReference type="PANTHER" id="PTHR44757:SF2">
    <property type="entry name" value="BIOFILM ARCHITECTURE MAINTENANCE PROTEIN MBAA"/>
    <property type="match status" value="1"/>
</dbReference>
<dbReference type="GO" id="GO:0006355">
    <property type="term" value="P:regulation of DNA-templated transcription"/>
    <property type="evidence" value="ECO:0007669"/>
    <property type="project" value="InterPro"/>
</dbReference>
<dbReference type="InterPro" id="IPR001633">
    <property type="entry name" value="EAL_dom"/>
</dbReference>
<evidence type="ECO:0000259" key="3">
    <source>
        <dbReference type="PROSITE" id="PS50883"/>
    </source>
</evidence>
<dbReference type="InterPro" id="IPR000014">
    <property type="entry name" value="PAS"/>
</dbReference>
<dbReference type="SUPFAM" id="SSF55073">
    <property type="entry name" value="Nucleotide cyclase"/>
    <property type="match status" value="1"/>
</dbReference>
<dbReference type="InterPro" id="IPR001610">
    <property type="entry name" value="PAC"/>
</dbReference>
<evidence type="ECO:0000313" key="6">
    <source>
        <dbReference type="Proteomes" id="UP000192906"/>
    </source>
</evidence>
<dbReference type="Gene3D" id="3.20.20.450">
    <property type="entry name" value="EAL domain"/>
    <property type="match status" value="1"/>
</dbReference>
<dbReference type="InterPro" id="IPR013767">
    <property type="entry name" value="PAS_fold"/>
</dbReference>
<feature type="domain" description="PAS" evidence="1">
    <location>
        <begin position="45"/>
        <end position="100"/>
    </location>
</feature>
<dbReference type="Pfam" id="PF00989">
    <property type="entry name" value="PAS"/>
    <property type="match status" value="2"/>
</dbReference>
<dbReference type="InterPro" id="IPR000160">
    <property type="entry name" value="GGDEF_dom"/>
</dbReference>
<dbReference type="SMART" id="SM00065">
    <property type="entry name" value="GAF"/>
    <property type="match status" value="1"/>
</dbReference>
<name>A0A1X7CXA6_9BACT</name>
<dbReference type="InterPro" id="IPR043128">
    <property type="entry name" value="Rev_trsase/Diguanyl_cyclase"/>
</dbReference>
<dbReference type="NCBIfam" id="TIGR00229">
    <property type="entry name" value="sensory_box"/>
    <property type="match status" value="3"/>
</dbReference>
<dbReference type="FunFam" id="3.30.70.270:FF:000001">
    <property type="entry name" value="Diguanylate cyclase domain protein"/>
    <property type="match status" value="1"/>
</dbReference>
<proteinExistence type="predicted"/>
<dbReference type="InterPro" id="IPR035919">
    <property type="entry name" value="EAL_sf"/>
</dbReference>
<dbReference type="PANTHER" id="PTHR44757">
    <property type="entry name" value="DIGUANYLATE CYCLASE DGCP"/>
    <property type="match status" value="1"/>
</dbReference>
<dbReference type="Pfam" id="PF00563">
    <property type="entry name" value="EAL"/>
    <property type="match status" value="1"/>
</dbReference>
<sequence>MHKLLLKQLEETIGISTAYSLEKMNSFLMLVDKTYSSLDASMITPESFFIKILHFLPDPSFVIDKNGIIIAWNPALEKLTGVAAEKVIGKGDFEYINLVHGTRKPGLIDIVRGCEATDLIKYQSIRRQGKSLAAEIIVQNLAHRKNTHLWVQAAPITDNTGEIIGAIETLRDVSARKQTENINLILYKISSAAKSTTDNFSLFQFIHETLKPFTEAENFYVALYDDKDETLSFPYYSDEKKCISPNERIVIKNINSLSAEVIKRRKPLLIEEKNITQYRQEGLPTLGSSAKSWLGVPLIHGNQVVGVMTIQSYKSDNTYTEQDVDLMVAISDQIASAIKRRQTEKALLASEKKFRSIFENATVAIFQTSIDGEILMANPAMERIMGYDSATQMKEQCPNASDYFHSTRDWVNLLKELLRNGAVSGKRIRIKHKDNIEKWCSINISTMYDDEGKPVLYSGTAFDSTPRIVAERNAFKHKARFMQLFESSPQAIALTDSEGNIMSTNKAFTGLFGYTTEQMAPCCENLCPSGEGAIKENFKKILSGMTFRTEDLRKHKNGRLIPVSILGYPFVYDDKISGTFIIYDDISHRKEFERKLSHQSLHDSLTGLPNRTLFLERLEQALYRSQKQPDHNFAVLMLDIDMFKRINDSLGHQAGDSLLIKVGERIKSCLRPVDTIARMGGDEYAILIEYFRTPQQVIQIIRSIRNKIRKPITVAEKEVVISTSIGIVFKTAAYEHPEHILRDADISMYKAKKQGVNKFKVFNKAMHEKALENMLIETEIRQGLPEDEFIPYFQPIYCLHTKRLAGFEALIRWNHPERGFITPDQIIPIAEETGLIVKLDRLMLQKSCHEFAAWLSEYPSSRDMFLTVNLSSGQLSRPDLADSISKTLSDTNFPSDMLKLEITESAIMERNAASTLNLKKIVEMGIRLAVDDFGTGYSSLSQLQRFPASTVKIDRSFISRMAIDHESLEIVRAVNALGHSLSMDVIAEGVETRQQLTLLKEIGCDCVQGFYFDKPQPAAVALQLIKMRSDGFCPPGLTSI</sequence>
<dbReference type="InterPro" id="IPR052155">
    <property type="entry name" value="Biofilm_reg_signaling"/>
</dbReference>
<dbReference type="InterPro" id="IPR029016">
    <property type="entry name" value="GAF-like_dom_sf"/>
</dbReference>
<dbReference type="NCBIfam" id="TIGR00254">
    <property type="entry name" value="GGDEF"/>
    <property type="match status" value="1"/>
</dbReference>
<dbReference type="SMART" id="SM00086">
    <property type="entry name" value="PAC"/>
    <property type="match status" value="3"/>
</dbReference>
<dbReference type="Proteomes" id="UP000192906">
    <property type="component" value="Unassembled WGS sequence"/>
</dbReference>
<feature type="domain" description="PAC" evidence="2">
    <location>
        <begin position="132"/>
        <end position="185"/>
    </location>
</feature>
<gene>
    <name evidence="5" type="ORF">SAMN06295933_1380</name>
</gene>
<dbReference type="Gene3D" id="3.30.450.20">
    <property type="entry name" value="PAS domain"/>
    <property type="match status" value="3"/>
</dbReference>
<dbReference type="SUPFAM" id="SSF141868">
    <property type="entry name" value="EAL domain-like"/>
    <property type="match status" value="1"/>
</dbReference>
<dbReference type="CDD" id="cd00130">
    <property type="entry name" value="PAS"/>
    <property type="match status" value="3"/>
</dbReference>
<dbReference type="GO" id="GO:0003824">
    <property type="term" value="F:catalytic activity"/>
    <property type="evidence" value="ECO:0007669"/>
    <property type="project" value="UniProtKB-ARBA"/>
</dbReference>
<dbReference type="InterPro" id="IPR035965">
    <property type="entry name" value="PAS-like_dom_sf"/>
</dbReference>
<feature type="domain" description="EAL" evidence="3">
    <location>
        <begin position="773"/>
        <end position="1029"/>
    </location>
</feature>
<dbReference type="PROSITE" id="PS50883">
    <property type="entry name" value="EAL"/>
    <property type="match status" value="1"/>
</dbReference>
<dbReference type="SMART" id="SM00267">
    <property type="entry name" value="GGDEF"/>
    <property type="match status" value="1"/>
</dbReference>
<dbReference type="PROSITE" id="PS50113">
    <property type="entry name" value="PAC"/>
    <property type="match status" value="1"/>
</dbReference>
<dbReference type="Pfam" id="PF00990">
    <property type="entry name" value="GGDEF"/>
    <property type="match status" value="1"/>
</dbReference>
<evidence type="ECO:0000259" key="4">
    <source>
        <dbReference type="PROSITE" id="PS50887"/>
    </source>
</evidence>
<accession>A0A1X7CXA6</accession>
<dbReference type="InterPro" id="IPR029787">
    <property type="entry name" value="Nucleotide_cyclase"/>
</dbReference>
<dbReference type="STRING" id="1519643.SAMN06295933_1380"/>
<dbReference type="AlphaFoldDB" id="A0A1X7CXA6"/>
<dbReference type="PROSITE" id="PS50887">
    <property type="entry name" value="GGDEF"/>
    <property type="match status" value="1"/>
</dbReference>
<keyword evidence="6" id="KW-1185">Reference proteome</keyword>
<dbReference type="SMART" id="SM00091">
    <property type="entry name" value="PAS"/>
    <property type="match status" value="3"/>
</dbReference>
<evidence type="ECO:0000259" key="1">
    <source>
        <dbReference type="PROSITE" id="PS50112"/>
    </source>
</evidence>
<dbReference type="PROSITE" id="PS50112">
    <property type="entry name" value="PAS"/>
    <property type="match status" value="3"/>
</dbReference>
<feature type="domain" description="PAS" evidence="1">
    <location>
        <begin position="477"/>
        <end position="519"/>
    </location>
</feature>
<dbReference type="Pfam" id="PF13426">
    <property type="entry name" value="PAS_9"/>
    <property type="match status" value="1"/>
</dbReference>
<evidence type="ECO:0000313" key="5">
    <source>
        <dbReference type="EMBL" id="SMF04817.1"/>
    </source>
</evidence>
<dbReference type="EMBL" id="FWZU01000002">
    <property type="protein sequence ID" value="SMF04817.1"/>
    <property type="molecule type" value="Genomic_DNA"/>
</dbReference>
<dbReference type="Gene3D" id="3.30.70.270">
    <property type="match status" value="1"/>
</dbReference>
<dbReference type="CDD" id="cd01949">
    <property type="entry name" value="GGDEF"/>
    <property type="match status" value="1"/>
</dbReference>
<reference evidence="6" key="1">
    <citation type="submission" date="2017-04" db="EMBL/GenBank/DDBJ databases">
        <authorList>
            <person name="Varghese N."/>
            <person name="Submissions S."/>
        </authorList>
    </citation>
    <scope>NUCLEOTIDE SEQUENCE [LARGE SCALE GENOMIC DNA]</scope>
    <source>
        <strain evidence="6">K3S</strain>
    </source>
</reference>
<dbReference type="InterPro" id="IPR003018">
    <property type="entry name" value="GAF"/>
</dbReference>
<protein>
    <submittedName>
        <fullName evidence="5">PAS domain S-box-containing protein/diguanylate cyclase (GGDEF) domain-containing protein</fullName>
    </submittedName>
</protein>
<dbReference type="Gene3D" id="3.30.450.40">
    <property type="match status" value="1"/>
</dbReference>
<dbReference type="InterPro" id="IPR000700">
    <property type="entry name" value="PAS-assoc_C"/>
</dbReference>
<dbReference type="Pfam" id="PF13185">
    <property type="entry name" value="GAF_2"/>
    <property type="match status" value="1"/>
</dbReference>
<dbReference type="SMART" id="SM00052">
    <property type="entry name" value="EAL"/>
    <property type="match status" value="1"/>
</dbReference>
<feature type="domain" description="PAS" evidence="1">
    <location>
        <begin position="350"/>
        <end position="387"/>
    </location>
</feature>
<dbReference type="OrthoDB" id="7673416at2"/>
<dbReference type="SUPFAM" id="SSF55785">
    <property type="entry name" value="PYP-like sensor domain (PAS domain)"/>
    <property type="match status" value="3"/>
</dbReference>
<organism evidence="5 6">
    <name type="scientific">Desulfovibrio gilichinskyi</name>
    <dbReference type="NCBI Taxonomy" id="1519643"/>
    <lineage>
        <taxon>Bacteria</taxon>
        <taxon>Pseudomonadati</taxon>
        <taxon>Thermodesulfobacteriota</taxon>
        <taxon>Desulfovibrionia</taxon>
        <taxon>Desulfovibrionales</taxon>
        <taxon>Desulfovibrionaceae</taxon>
        <taxon>Desulfovibrio</taxon>
    </lineage>
</organism>
<feature type="domain" description="GGDEF" evidence="4">
    <location>
        <begin position="631"/>
        <end position="764"/>
    </location>
</feature>
<evidence type="ECO:0000259" key="2">
    <source>
        <dbReference type="PROSITE" id="PS50113"/>
    </source>
</evidence>